<sequence>MKLAVVVFALKLWRRYLYGETFKIMTDHKSLKYLMDQKELNGRQRQWVELLKDYDCTIDYHPGKANVVADALSRRERLPTLVEMRAMGVEMQVEDITTLVAHLSI</sequence>
<evidence type="ECO:0000256" key="5">
    <source>
        <dbReference type="ARBA" id="ARBA00022801"/>
    </source>
</evidence>
<keyword evidence="1" id="KW-0808">Transferase</keyword>
<feature type="domain" description="Reverse transcriptase RNase H-like" evidence="7">
    <location>
        <begin position="3"/>
        <end position="54"/>
    </location>
</feature>
<evidence type="ECO:0000256" key="3">
    <source>
        <dbReference type="ARBA" id="ARBA00022722"/>
    </source>
</evidence>
<dbReference type="AlphaFoldDB" id="A0AAV2D919"/>
<keyword evidence="9" id="KW-1185">Reference proteome</keyword>
<dbReference type="PANTHER" id="PTHR34072:SF52">
    <property type="entry name" value="RIBONUCLEASE H"/>
    <property type="match status" value="1"/>
</dbReference>
<dbReference type="SUPFAM" id="SSF56672">
    <property type="entry name" value="DNA/RNA polymerases"/>
    <property type="match status" value="1"/>
</dbReference>
<evidence type="ECO:0000256" key="6">
    <source>
        <dbReference type="ARBA" id="ARBA00022918"/>
    </source>
</evidence>
<dbReference type="Proteomes" id="UP001497516">
    <property type="component" value="Chromosome 2"/>
</dbReference>
<proteinExistence type="predicted"/>
<evidence type="ECO:0000256" key="1">
    <source>
        <dbReference type="ARBA" id="ARBA00022679"/>
    </source>
</evidence>
<evidence type="ECO:0000259" key="7">
    <source>
        <dbReference type="Pfam" id="PF17917"/>
    </source>
</evidence>
<dbReference type="InterPro" id="IPR041373">
    <property type="entry name" value="RT_RNaseH"/>
</dbReference>
<dbReference type="GO" id="GO:0004519">
    <property type="term" value="F:endonuclease activity"/>
    <property type="evidence" value="ECO:0007669"/>
    <property type="project" value="UniProtKB-KW"/>
</dbReference>
<keyword evidence="3" id="KW-0540">Nuclease</keyword>
<dbReference type="GO" id="GO:0016787">
    <property type="term" value="F:hydrolase activity"/>
    <property type="evidence" value="ECO:0007669"/>
    <property type="project" value="UniProtKB-KW"/>
</dbReference>
<keyword evidence="6" id="KW-0695">RNA-directed DNA polymerase</keyword>
<reference evidence="8 9" key="1">
    <citation type="submission" date="2024-04" db="EMBL/GenBank/DDBJ databases">
        <authorList>
            <person name="Fracassetti M."/>
        </authorList>
    </citation>
    <scope>NUCLEOTIDE SEQUENCE [LARGE SCALE GENOMIC DNA]</scope>
</reference>
<evidence type="ECO:0000256" key="4">
    <source>
        <dbReference type="ARBA" id="ARBA00022759"/>
    </source>
</evidence>
<dbReference type="Pfam" id="PF17917">
    <property type="entry name" value="RT_RNaseH"/>
    <property type="match status" value="1"/>
</dbReference>
<dbReference type="CDD" id="cd09274">
    <property type="entry name" value="RNase_HI_RT_Ty3"/>
    <property type="match status" value="1"/>
</dbReference>
<keyword evidence="2" id="KW-0548">Nucleotidyltransferase</keyword>
<evidence type="ECO:0000256" key="2">
    <source>
        <dbReference type="ARBA" id="ARBA00022695"/>
    </source>
</evidence>
<dbReference type="EMBL" id="OZ034815">
    <property type="protein sequence ID" value="CAL1369465.1"/>
    <property type="molecule type" value="Genomic_DNA"/>
</dbReference>
<gene>
    <name evidence="8" type="ORF">LTRI10_LOCUS12062</name>
</gene>
<dbReference type="InterPro" id="IPR043502">
    <property type="entry name" value="DNA/RNA_pol_sf"/>
</dbReference>
<name>A0AAV2D919_9ROSI</name>
<keyword evidence="5" id="KW-0378">Hydrolase</keyword>
<evidence type="ECO:0000313" key="9">
    <source>
        <dbReference type="Proteomes" id="UP001497516"/>
    </source>
</evidence>
<keyword evidence="4" id="KW-0255">Endonuclease</keyword>
<organism evidence="8 9">
    <name type="scientific">Linum trigynum</name>
    <dbReference type="NCBI Taxonomy" id="586398"/>
    <lineage>
        <taxon>Eukaryota</taxon>
        <taxon>Viridiplantae</taxon>
        <taxon>Streptophyta</taxon>
        <taxon>Embryophyta</taxon>
        <taxon>Tracheophyta</taxon>
        <taxon>Spermatophyta</taxon>
        <taxon>Magnoliopsida</taxon>
        <taxon>eudicotyledons</taxon>
        <taxon>Gunneridae</taxon>
        <taxon>Pentapetalae</taxon>
        <taxon>rosids</taxon>
        <taxon>fabids</taxon>
        <taxon>Malpighiales</taxon>
        <taxon>Linaceae</taxon>
        <taxon>Linum</taxon>
    </lineage>
</organism>
<dbReference type="GO" id="GO:0003964">
    <property type="term" value="F:RNA-directed DNA polymerase activity"/>
    <property type="evidence" value="ECO:0007669"/>
    <property type="project" value="UniProtKB-KW"/>
</dbReference>
<evidence type="ECO:0000313" key="8">
    <source>
        <dbReference type="EMBL" id="CAL1369465.1"/>
    </source>
</evidence>
<dbReference type="PANTHER" id="PTHR34072">
    <property type="entry name" value="ENZYMATIC POLYPROTEIN-RELATED"/>
    <property type="match status" value="1"/>
</dbReference>
<protein>
    <recommendedName>
        <fullName evidence="7">Reverse transcriptase RNase H-like domain-containing protein</fullName>
    </recommendedName>
</protein>
<accession>A0AAV2D919</accession>